<proteinExistence type="predicted"/>
<gene>
    <name evidence="2" type="ORF">FHP91_02850</name>
</gene>
<comment type="caution">
    <text evidence="2">The sequence shown here is derived from an EMBL/GenBank/DDBJ whole genome shotgun (WGS) entry which is preliminary data.</text>
</comment>
<dbReference type="Proteomes" id="UP000319502">
    <property type="component" value="Unassembled WGS sequence"/>
</dbReference>
<evidence type="ECO:0000259" key="1">
    <source>
        <dbReference type="Pfam" id="PF05099"/>
    </source>
</evidence>
<dbReference type="CDD" id="cd07177">
    <property type="entry name" value="terB_like"/>
    <property type="match status" value="1"/>
</dbReference>
<dbReference type="RefSeq" id="WP_144308156.1">
    <property type="nucleotide sequence ID" value="NZ_VMNK01000003.1"/>
</dbReference>
<dbReference type="InterPro" id="IPR029024">
    <property type="entry name" value="TerB-like"/>
</dbReference>
<dbReference type="InterPro" id="IPR007791">
    <property type="entry name" value="DjlA_N"/>
</dbReference>
<dbReference type="Pfam" id="PF05099">
    <property type="entry name" value="TerB"/>
    <property type="match status" value="1"/>
</dbReference>
<organism evidence="2 3">
    <name type="scientific">Denitromonas halophila</name>
    <dbReference type="NCBI Taxonomy" id="1629404"/>
    <lineage>
        <taxon>Bacteria</taxon>
        <taxon>Pseudomonadati</taxon>
        <taxon>Pseudomonadota</taxon>
        <taxon>Betaproteobacteria</taxon>
        <taxon>Rhodocyclales</taxon>
        <taxon>Zoogloeaceae</taxon>
        <taxon>Denitromonas</taxon>
    </lineage>
</organism>
<dbReference type="Gene3D" id="1.10.3680.10">
    <property type="entry name" value="TerB-like"/>
    <property type="match status" value="1"/>
</dbReference>
<sequence>MRSYPNDSAEAAARIVSLAMLVDGGLDPAETAQLKRAGVLEDMGMSAEQFDAVVHDFCNDLLQCSAYWSAGRLHMQPEVIEQLLGEIQRPAHRLRLLGAMLDIISADGRVTRSEADLLTQALRRWGDGLEH</sequence>
<keyword evidence="3" id="KW-1185">Reference proteome</keyword>
<protein>
    <submittedName>
        <fullName evidence="2">TerB family tellurite resistance protein</fullName>
    </submittedName>
</protein>
<evidence type="ECO:0000313" key="2">
    <source>
        <dbReference type="EMBL" id="TVO58621.1"/>
    </source>
</evidence>
<name>A0A557R0D5_9RHOO</name>
<dbReference type="OrthoDB" id="8526975at2"/>
<evidence type="ECO:0000313" key="3">
    <source>
        <dbReference type="Proteomes" id="UP000319502"/>
    </source>
</evidence>
<feature type="domain" description="Co-chaperone DjlA N-terminal" evidence="1">
    <location>
        <begin position="11"/>
        <end position="121"/>
    </location>
</feature>
<dbReference type="SUPFAM" id="SSF158682">
    <property type="entry name" value="TerB-like"/>
    <property type="match status" value="1"/>
</dbReference>
<dbReference type="EMBL" id="VMNK01000003">
    <property type="protein sequence ID" value="TVO58621.1"/>
    <property type="molecule type" value="Genomic_DNA"/>
</dbReference>
<reference evidence="2 3" key="1">
    <citation type="submission" date="2019-07" db="EMBL/GenBank/DDBJ databases">
        <title>The pathways for chlorine oxyanion respiration interact through the shared metabolite chlorate.</title>
        <authorList>
            <person name="Barnum T.P."/>
            <person name="Cheng Y."/>
            <person name="Hill K.A."/>
            <person name="Lucas L.N."/>
            <person name="Carlson H.K."/>
            <person name="Coates J.D."/>
        </authorList>
    </citation>
    <scope>NUCLEOTIDE SEQUENCE [LARGE SCALE GENOMIC DNA]</scope>
    <source>
        <strain evidence="2 3">SFB-3</strain>
    </source>
</reference>
<dbReference type="AlphaFoldDB" id="A0A557R0D5"/>
<accession>A0A557R0D5</accession>